<evidence type="ECO:0000313" key="1">
    <source>
        <dbReference type="EMBL" id="QDU36165.1"/>
    </source>
</evidence>
<accession>A0A517Z119</accession>
<name>A0A517Z119_9PLAN</name>
<keyword evidence="2" id="KW-1185">Reference proteome</keyword>
<evidence type="ECO:0000313" key="2">
    <source>
        <dbReference type="Proteomes" id="UP000320496"/>
    </source>
</evidence>
<gene>
    <name evidence="1" type="ORF">Mal4_04480</name>
</gene>
<protein>
    <submittedName>
        <fullName evidence="1">Uncharacterized protein</fullName>
    </submittedName>
</protein>
<dbReference type="EMBL" id="CP036275">
    <property type="protein sequence ID" value="QDU36165.1"/>
    <property type="molecule type" value="Genomic_DNA"/>
</dbReference>
<proteinExistence type="predicted"/>
<dbReference type="AlphaFoldDB" id="A0A517Z119"/>
<organism evidence="1 2">
    <name type="scientific">Maioricimonas rarisocia</name>
    <dbReference type="NCBI Taxonomy" id="2528026"/>
    <lineage>
        <taxon>Bacteria</taxon>
        <taxon>Pseudomonadati</taxon>
        <taxon>Planctomycetota</taxon>
        <taxon>Planctomycetia</taxon>
        <taxon>Planctomycetales</taxon>
        <taxon>Planctomycetaceae</taxon>
        <taxon>Maioricimonas</taxon>
    </lineage>
</organism>
<dbReference type="Proteomes" id="UP000320496">
    <property type="component" value="Chromosome"/>
</dbReference>
<dbReference type="KEGG" id="mri:Mal4_04480"/>
<reference evidence="1 2" key="1">
    <citation type="submission" date="2019-02" db="EMBL/GenBank/DDBJ databases">
        <title>Deep-cultivation of Planctomycetes and their phenomic and genomic characterization uncovers novel biology.</title>
        <authorList>
            <person name="Wiegand S."/>
            <person name="Jogler M."/>
            <person name="Boedeker C."/>
            <person name="Pinto D."/>
            <person name="Vollmers J."/>
            <person name="Rivas-Marin E."/>
            <person name="Kohn T."/>
            <person name="Peeters S.H."/>
            <person name="Heuer A."/>
            <person name="Rast P."/>
            <person name="Oberbeckmann S."/>
            <person name="Bunk B."/>
            <person name="Jeske O."/>
            <person name="Meyerdierks A."/>
            <person name="Storesund J.E."/>
            <person name="Kallscheuer N."/>
            <person name="Luecker S."/>
            <person name="Lage O.M."/>
            <person name="Pohl T."/>
            <person name="Merkel B.J."/>
            <person name="Hornburger P."/>
            <person name="Mueller R.-W."/>
            <person name="Bruemmer F."/>
            <person name="Labrenz M."/>
            <person name="Spormann A.M."/>
            <person name="Op den Camp H."/>
            <person name="Overmann J."/>
            <person name="Amann R."/>
            <person name="Jetten M.S.M."/>
            <person name="Mascher T."/>
            <person name="Medema M.H."/>
            <person name="Devos D.P."/>
            <person name="Kaster A.-K."/>
            <person name="Ovreas L."/>
            <person name="Rohde M."/>
            <person name="Galperin M.Y."/>
            <person name="Jogler C."/>
        </authorList>
    </citation>
    <scope>NUCLEOTIDE SEQUENCE [LARGE SCALE GENOMIC DNA]</scope>
    <source>
        <strain evidence="1 2">Mal4</strain>
    </source>
</reference>
<sequence length="87" mass="9838">MSDDAFELINTFYDGVDIIVRELAEQIAVRENSFLPDAPEVVAIEKRHVQQAGNRVIQHLRSLLDREELPKELGRLLGDITESVHAS</sequence>